<comment type="similarity">
    <text evidence="1">Belongs to the glycosyl hydrolase 25 family.</text>
</comment>
<dbReference type="EMBL" id="JAROCF010000002">
    <property type="protein sequence ID" value="MDN4616399.1"/>
    <property type="molecule type" value="Genomic_DNA"/>
</dbReference>
<dbReference type="PROSITE" id="PS51904">
    <property type="entry name" value="GLYCOSYL_HYDROL_F25_2"/>
    <property type="match status" value="1"/>
</dbReference>
<evidence type="ECO:0000313" key="3">
    <source>
        <dbReference type="Proteomes" id="UP001174208"/>
    </source>
</evidence>
<sequence length="326" mass="35324">MSILGVDLSSNNPVFDWALAWSQGVRAAYIKLGGDNIPRYVSSSYPVRVDDARRQGMIVGHYWVTGGHDPVSAAEFFVRNLRNPQPGDFFVLDNEHLDDGNMYSDAEAAIWIRTVQAAVGGDKRRVFHYASGSPMKQKYAWTQTIATGAQALVAWYDQTPLEFPRPLGDWPESQIGGHQYTSSANLGNGGRIDANAFKDNALTFTNAPSKPEDDVPNIYEIVAGKTGDATHYLSINRASRYPLTAQAEKDYQYWLKNTLGYTDAQVAVKPVDSLASFGPIVRDAPSGSTPASGTVVDVDALAAALAPLVAKKLSIPTSIALQGRLS</sequence>
<evidence type="ECO:0000313" key="2">
    <source>
        <dbReference type="EMBL" id="MDN4616399.1"/>
    </source>
</evidence>
<dbReference type="Gene3D" id="3.20.20.80">
    <property type="entry name" value="Glycosidases"/>
    <property type="match status" value="1"/>
</dbReference>
<reference evidence="2" key="1">
    <citation type="submission" date="2023-06" db="EMBL/GenBank/DDBJ databases">
        <title>MT1 and MT2 Draft Genomes of Novel Species.</title>
        <authorList>
            <person name="Venkateswaran K."/>
        </authorList>
    </citation>
    <scope>NUCLEOTIDE SEQUENCE</scope>
    <source>
        <strain evidence="2">F6_8S_P_1B</strain>
    </source>
</reference>
<evidence type="ECO:0000256" key="1">
    <source>
        <dbReference type="ARBA" id="ARBA00010646"/>
    </source>
</evidence>
<gene>
    <name evidence="2" type="ORF">P5G50_18280</name>
</gene>
<protein>
    <submittedName>
        <fullName evidence="2">GH25 family lysozyme</fullName>
    </submittedName>
</protein>
<dbReference type="InterPro" id="IPR017853">
    <property type="entry name" value="GH"/>
</dbReference>
<name>A0ABT8KG08_9MICO</name>
<proteinExistence type="inferred from homology"/>
<keyword evidence="3" id="KW-1185">Reference proteome</keyword>
<dbReference type="RefSeq" id="WP_301209578.1">
    <property type="nucleotide sequence ID" value="NZ_JAROCF010000002.1"/>
</dbReference>
<accession>A0ABT8KG08</accession>
<dbReference type="Pfam" id="PF01183">
    <property type="entry name" value="Glyco_hydro_25"/>
    <property type="match status" value="1"/>
</dbReference>
<dbReference type="Proteomes" id="UP001174208">
    <property type="component" value="Unassembled WGS sequence"/>
</dbReference>
<dbReference type="SUPFAM" id="SSF51445">
    <property type="entry name" value="(Trans)glycosidases"/>
    <property type="match status" value="1"/>
</dbReference>
<dbReference type="InterPro" id="IPR002053">
    <property type="entry name" value="Glyco_hydro_25"/>
</dbReference>
<comment type="caution">
    <text evidence="2">The sequence shown here is derived from an EMBL/GenBank/DDBJ whole genome shotgun (WGS) entry which is preliminary data.</text>
</comment>
<organism evidence="2 3">
    <name type="scientific">Leifsonia williamsii</name>
    <dbReference type="NCBI Taxonomy" id="3035919"/>
    <lineage>
        <taxon>Bacteria</taxon>
        <taxon>Bacillati</taxon>
        <taxon>Actinomycetota</taxon>
        <taxon>Actinomycetes</taxon>
        <taxon>Micrococcales</taxon>
        <taxon>Microbacteriaceae</taxon>
        <taxon>Leifsonia</taxon>
    </lineage>
</organism>